<evidence type="ECO:0000256" key="1">
    <source>
        <dbReference type="SAM" id="MobiDB-lite"/>
    </source>
</evidence>
<dbReference type="GO" id="GO:0005634">
    <property type="term" value="C:nucleus"/>
    <property type="evidence" value="ECO:0007669"/>
    <property type="project" value="TreeGrafter"/>
</dbReference>
<evidence type="ECO:0000313" key="4">
    <source>
        <dbReference type="Proteomes" id="UP000246991"/>
    </source>
</evidence>
<organism evidence="3 4">
    <name type="scientific">Tuber magnatum</name>
    <name type="common">white Piedmont truffle</name>
    <dbReference type="NCBI Taxonomy" id="42249"/>
    <lineage>
        <taxon>Eukaryota</taxon>
        <taxon>Fungi</taxon>
        <taxon>Dikarya</taxon>
        <taxon>Ascomycota</taxon>
        <taxon>Pezizomycotina</taxon>
        <taxon>Pezizomycetes</taxon>
        <taxon>Pezizales</taxon>
        <taxon>Tuberaceae</taxon>
        <taxon>Tuber</taxon>
    </lineage>
</organism>
<dbReference type="OrthoDB" id="4088536at2759"/>
<dbReference type="STRING" id="42249.A0A317SP37"/>
<protein>
    <recommendedName>
        <fullName evidence="2">Cyclin-D1-binding protein 1-like N-terminal domain-containing protein</fullName>
    </recommendedName>
</protein>
<feature type="compositionally biased region" description="Basic and acidic residues" evidence="1">
    <location>
        <begin position="17"/>
        <end position="27"/>
    </location>
</feature>
<comment type="caution">
    <text evidence="3">The sequence shown here is derived from an EMBL/GenBank/DDBJ whole genome shotgun (WGS) entry which is preliminary data.</text>
</comment>
<evidence type="ECO:0000313" key="3">
    <source>
        <dbReference type="EMBL" id="PWW75500.1"/>
    </source>
</evidence>
<name>A0A317SP37_9PEZI</name>
<dbReference type="Proteomes" id="UP000246991">
    <property type="component" value="Unassembled WGS sequence"/>
</dbReference>
<evidence type="ECO:0000259" key="2">
    <source>
        <dbReference type="Pfam" id="PF13324"/>
    </source>
</evidence>
<dbReference type="EMBL" id="PYWC01000045">
    <property type="protein sequence ID" value="PWW75500.1"/>
    <property type="molecule type" value="Genomic_DNA"/>
</dbReference>
<feature type="domain" description="Cyclin-D1-binding protein 1-like N-terminal" evidence="2">
    <location>
        <begin position="128"/>
        <end position="259"/>
    </location>
</feature>
<keyword evidence="4" id="KW-1185">Reference proteome</keyword>
<feature type="region of interest" description="Disordered" evidence="1">
    <location>
        <begin position="17"/>
        <end position="76"/>
    </location>
</feature>
<dbReference type="InterPro" id="IPR026907">
    <property type="entry name" value="GCIP-like"/>
</dbReference>
<dbReference type="AlphaFoldDB" id="A0A317SP37"/>
<sequence length="410" mass="44758">MAIRDASQYLIAKRRCDAGEKMDKNDKPTQLPGHPISAFRPHHRDPATPPSILPQFHQFTPPRKASPPYKTATTTTRGTAMALKPLASEVTTLKSLINQTRPLLSIPVPPPPPSTTTTAPTITPYPLLKDLSALLRAHSTNLSIALRPPNLLYPAASKSIQETTNIIPQYLPAIQALPEIPSLRRWVIQRVEDLFTSIAHSLNDNEASRDRLSGTGAIWSSCDALIALEALGTHGIVAELVQSYEALISDAAGELRVWVVEVCEGEDEGFVDDTAREDSALEFWERPTAVGGRREDGVAVRGLVEVALKKVRLLEILLGAVRKRRLAGDGMVAEGVLEEVVGKAKGVSEAVDDVGMGFYEDDVGEAVEAQKRFQEEAVKLIDLVACKDGGVEDKYTKWFHNCREALLKEG</sequence>
<proteinExistence type="predicted"/>
<dbReference type="InterPro" id="IPR049317">
    <property type="entry name" value="GCIP-like_N"/>
</dbReference>
<dbReference type="PANTHER" id="PTHR15492">
    <property type="entry name" value="CYCLIN D1-BINDING PROTEIN 1"/>
    <property type="match status" value="1"/>
</dbReference>
<dbReference type="Gene3D" id="1.20.1410.10">
    <property type="entry name" value="I/LWEQ domain"/>
    <property type="match status" value="1"/>
</dbReference>
<accession>A0A317SP37</accession>
<dbReference type="Pfam" id="PF13324">
    <property type="entry name" value="GCIP_N"/>
    <property type="match status" value="1"/>
</dbReference>
<gene>
    <name evidence="3" type="ORF">C7212DRAFT_364176</name>
</gene>
<reference evidence="3 4" key="1">
    <citation type="submission" date="2018-03" db="EMBL/GenBank/DDBJ databases">
        <title>Genomes of Pezizomycetes fungi and the evolution of truffles.</title>
        <authorList>
            <person name="Murat C."/>
            <person name="Payen T."/>
            <person name="Noel B."/>
            <person name="Kuo A."/>
            <person name="Martin F.M."/>
        </authorList>
    </citation>
    <scope>NUCLEOTIDE SEQUENCE [LARGE SCALE GENOMIC DNA]</scope>
    <source>
        <strain evidence="3">091103-1</strain>
    </source>
</reference>
<dbReference type="PANTHER" id="PTHR15492:SF1">
    <property type="entry name" value="CYCLIN-D1-BINDING PROTEIN 1"/>
    <property type="match status" value="1"/>
</dbReference>